<feature type="domain" description="CTCK" evidence="9">
    <location>
        <begin position="510"/>
        <end position="594"/>
    </location>
</feature>
<feature type="disulfide bond" evidence="8">
    <location>
        <begin position="476"/>
        <end position="493"/>
    </location>
</feature>
<keyword evidence="3 8" id="KW-0245">EGF-like domain</keyword>
<dbReference type="PANTHER" id="PTHR45836">
    <property type="entry name" value="SLIT HOMOLOG"/>
    <property type="match status" value="1"/>
</dbReference>
<keyword evidence="7" id="KW-0325">Glycoprotein</keyword>
<feature type="domain" description="EGF-like" evidence="11">
    <location>
        <begin position="467"/>
        <end position="505"/>
    </location>
</feature>
<evidence type="ECO:0000259" key="11">
    <source>
        <dbReference type="PROSITE" id="PS50026"/>
    </source>
</evidence>
<dbReference type="GO" id="GO:0007411">
    <property type="term" value="P:axon guidance"/>
    <property type="evidence" value="ECO:0007669"/>
    <property type="project" value="TreeGrafter"/>
</dbReference>
<dbReference type="PROSITE" id="PS50026">
    <property type="entry name" value="EGF_3"/>
    <property type="match status" value="6"/>
</dbReference>
<dbReference type="CDD" id="cd00110">
    <property type="entry name" value="LamG"/>
    <property type="match status" value="1"/>
</dbReference>
<feature type="non-terminal residue" evidence="12">
    <location>
        <position position="616"/>
    </location>
</feature>
<dbReference type="SMART" id="SM00282">
    <property type="entry name" value="LamG"/>
    <property type="match status" value="1"/>
</dbReference>
<dbReference type="OrthoDB" id="283575at2759"/>
<evidence type="ECO:0000313" key="13">
    <source>
        <dbReference type="Proteomes" id="UP000326759"/>
    </source>
</evidence>
<dbReference type="AlphaFoldDB" id="A0A5N5TE62"/>
<feature type="domain" description="EGF-like" evidence="11">
    <location>
        <begin position="82"/>
        <end position="120"/>
    </location>
</feature>
<dbReference type="PROSITE" id="PS01187">
    <property type="entry name" value="EGF_CA"/>
    <property type="match status" value="2"/>
</dbReference>
<reference evidence="12 13" key="1">
    <citation type="journal article" date="2019" name="PLoS Biol.">
        <title>Sex chromosomes control vertical transmission of feminizing Wolbachia symbionts in an isopod.</title>
        <authorList>
            <person name="Becking T."/>
            <person name="Chebbi M.A."/>
            <person name="Giraud I."/>
            <person name="Moumen B."/>
            <person name="Laverre T."/>
            <person name="Caubet Y."/>
            <person name="Peccoud J."/>
            <person name="Gilbert C."/>
            <person name="Cordaux R."/>
        </authorList>
    </citation>
    <scope>NUCLEOTIDE SEQUENCE [LARGE SCALE GENOMIC DNA]</scope>
    <source>
        <strain evidence="12">ANa2</strain>
        <tissue evidence="12">Whole body excluding digestive tract and cuticle</tissue>
    </source>
</reference>
<dbReference type="Pfam" id="PF00008">
    <property type="entry name" value="EGF"/>
    <property type="match status" value="3"/>
</dbReference>
<organism evidence="12 13">
    <name type="scientific">Armadillidium nasatum</name>
    <dbReference type="NCBI Taxonomy" id="96803"/>
    <lineage>
        <taxon>Eukaryota</taxon>
        <taxon>Metazoa</taxon>
        <taxon>Ecdysozoa</taxon>
        <taxon>Arthropoda</taxon>
        <taxon>Crustacea</taxon>
        <taxon>Multicrustacea</taxon>
        <taxon>Malacostraca</taxon>
        <taxon>Eumalacostraca</taxon>
        <taxon>Peracarida</taxon>
        <taxon>Isopoda</taxon>
        <taxon>Oniscidea</taxon>
        <taxon>Crinocheta</taxon>
        <taxon>Armadillidiidae</taxon>
        <taxon>Armadillidium</taxon>
    </lineage>
</organism>
<dbReference type="GO" id="GO:0005509">
    <property type="term" value="F:calcium ion binding"/>
    <property type="evidence" value="ECO:0007669"/>
    <property type="project" value="InterPro"/>
</dbReference>
<accession>A0A5N5TE62</accession>
<evidence type="ECO:0000259" key="9">
    <source>
        <dbReference type="PROSITE" id="PS01225"/>
    </source>
</evidence>
<feature type="disulfide bond" evidence="8">
    <location>
        <begin position="471"/>
        <end position="481"/>
    </location>
</feature>
<evidence type="ECO:0000256" key="1">
    <source>
        <dbReference type="ARBA" id="ARBA00004613"/>
    </source>
</evidence>
<feature type="domain" description="EGF-like" evidence="11">
    <location>
        <begin position="1"/>
        <end position="13"/>
    </location>
</feature>
<comment type="caution">
    <text evidence="12">The sequence shown here is derived from an EMBL/GenBank/DDBJ whole genome shotgun (WGS) entry which is preliminary data.</text>
</comment>
<dbReference type="SMART" id="SM00179">
    <property type="entry name" value="EGF_CA"/>
    <property type="match status" value="4"/>
</dbReference>
<dbReference type="Pfam" id="PF12661">
    <property type="entry name" value="hEGF"/>
    <property type="match status" value="1"/>
</dbReference>
<feature type="disulfide bond" evidence="8">
    <location>
        <begin position="110"/>
        <end position="119"/>
    </location>
</feature>
<evidence type="ECO:0000256" key="7">
    <source>
        <dbReference type="ARBA" id="ARBA00023180"/>
    </source>
</evidence>
<feature type="domain" description="EGF-like" evidence="11">
    <location>
        <begin position="122"/>
        <end position="158"/>
    </location>
</feature>
<feature type="disulfide bond" evidence="8">
    <location>
        <begin position="3"/>
        <end position="12"/>
    </location>
</feature>
<dbReference type="Pfam" id="PF02210">
    <property type="entry name" value="Laminin_G_2"/>
    <property type="match status" value="1"/>
</dbReference>
<dbReference type="GO" id="GO:0050919">
    <property type="term" value="P:negative chemotaxis"/>
    <property type="evidence" value="ECO:0007669"/>
    <property type="project" value="TreeGrafter"/>
</dbReference>
<evidence type="ECO:0000259" key="10">
    <source>
        <dbReference type="PROSITE" id="PS50025"/>
    </source>
</evidence>
<evidence type="ECO:0000256" key="6">
    <source>
        <dbReference type="ARBA" id="ARBA00023157"/>
    </source>
</evidence>
<dbReference type="CDD" id="cd00054">
    <property type="entry name" value="EGF_CA"/>
    <property type="match status" value="3"/>
</dbReference>
<feature type="disulfide bond" evidence="8">
    <location>
        <begin position="193"/>
        <end position="202"/>
    </location>
</feature>
<evidence type="ECO:0000256" key="4">
    <source>
        <dbReference type="ARBA" id="ARBA00022729"/>
    </source>
</evidence>
<keyword evidence="4" id="KW-0732">Signal</keyword>
<feature type="domain" description="Laminin G" evidence="10">
    <location>
        <begin position="206"/>
        <end position="378"/>
    </location>
</feature>
<dbReference type="InterPro" id="IPR001791">
    <property type="entry name" value="Laminin_G"/>
</dbReference>
<keyword evidence="2" id="KW-0964">Secreted</keyword>
<dbReference type="InterPro" id="IPR051355">
    <property type="entry name" value="Notch/Slit_guidance"/>
</dbReference>
<dbReference type="GO" id="GO:0005576">
    <property type="term" value="C:extracellular region"/>
    <property type="evidence" value="ECO:0007669"/>
    <property type="project" value="UniProtKB-SubCell"/>
</dbReference>
<dbReference type="PROSITE" id="PS00010">
    <property type="entry name" value="ASX_HYDROXYL"/>
    <property type="match status" value="3"/>
</dbReference>
<evidence type="ECO:0000256" key="5">
    <source>
        <dbReference type="ARBA" id="ARBA00022737"/>
    </source>
</evidence>
<keyword evidence="5" id="KW-0677">Repeat</keyword>
<dbReference type="InterPro" id="IPR000152">
    <property type="entry name" value="EGF-type_Asp/Asn_hydroxyl_site"/>
</dbReference>
<dbReference type="Gene3D" id="2.10.25.10">
    <property type="entry name" value="Laminin"/>
    <property type="match status" value="4"/>
</dbReference>
<dbReference type="FunFam" id="2.10.25.10:FF:000142">
    <property type="entry name" value="Crumbs cell polarity complex component 2"/>
    <property type="match status" value="1"/>
</dbReference>
<sequence length="616" mass="69895">CHCPPGFEGLRCEKNINDCEENKCENNSTCVDLVMSYKCQCQPGYTGKINLVIICIVFTYKKLCVQAIAFIFPRFGNYCEKKIAFCTKEFNPCKNGARCVNHVTHYECQCSLGFSGDNCTENIDDCINHLCQNGASCVDGINDYSCKCVGDYSGKFCEVGPAAYQQTSPCQQNDCQNGICFVPPNSQDYVCKCSPGFSGKHCEYLTRVHFGQNNSFLTLDPLKTKPYSNVTLHFKTSKESGILLYTGESAHLAVELFLGRVRVSYDVGNHPVSNMFSYEVVSDDEWHTIEMLTHKQNFTMRIDGGSSRWIINAGRKEYLASSSPLYLGGLPKEVAQKAVDLYHVRDSTSFNGCMQRVYVNSRLTDLDSGQQHKVVPGCGGEEAISDEGENSVFTEKVEKNIIPIEKLNRPKSYGHNDVQFVYVILPLRTSYALSVSLQSLHSRKGLIRGDHLPPSIHPPALPEETPKRDPCENHKCRRGRCKAKNRNPFEYYCRCRTGWSGKFCDQPPTCRKEQFTEYYVENECRSRKPIKNAICSGTCGNHCCKPRKTKQRKVRLICNDGTSYRKEIEIIRKCRCIRRLKRLDFIIAINRECCNYYHQINIVPLSWFASFEGSLI</sequence>
<dbReference type="InterPro" id="IPR006207">
    <property type="entry name" value="Cys_knot_C"/>
</dbReference>
<dbReference type="PROSITE" id="PS01186">
    <property type="entry name" value="EGF_2"/>
    <property type="match status" value="4"/>
</dbReference>
<dbReference type="InterPro" id="IPR001881">
    <property type="entry name" value="EGF-like_Ca-bd_dom"/>
</dbReference>
<dbReference type="FunFam" id="2.10.25.10:FF:000045">
    <property type="entry name" value="Slit guidance ligand 2"/>
    <property type="match status" value="1"/>
</dbReference>
<gene>
    <name evidence="12" type="primary">sli_1</name>
    <name evidence="12" type="ORF">Anas_13239</name>
</gene>
<feature type="domain" description="EGF-like" evidence="11">
    <location>
        <begin position="166"/>
        <end position="203"/>
    </location>
</feature>
<feature type="disulfide bond" evidence="8">
    <location>
        <begin position="495"/>
        <end position="504"/>
    </location>
</feature>
<dbReference type="PROSITE" id="PS50025">
    <property type="entry name" value="LAM_G_DOMAIN"/>
    <property type="match status" value="1"/>
</dbReference>
<dbReference type="InterPro" id="IPR000742">
    <property type="entry name" value="EGF"/>
</dbReference>
<dbReference type="PANTHER" id="PTHR45836:SF4">
    <property type="entry name" value="PROTEIN SLIT"/>
    <property type="match status" value="1"/>
</dbReference>
<dbReference type="InterPro" id="IPR018097">
    <property type="entry name" value="EGF_Ca-bd_CS"/>
</dbReference>
<dbReference type="SMART" id="SM00041">
    <property type="entry name" value="CT"/>
    <property type="match status" value="1"/>
</dbReference>
<feature type="non-terminal residue" evidence="12">
    <location>
        <position position="1"/>
    </location>
</feature>
<evidence type="ECO:0000256" key="3">
    <source>
        <dbReference type="ARBA" id="ARBA00022536"/>
    </source>
</evidence>
<dbReference type="Proteomes" id="UP000326759">
    <property type="component" value="Unassembled WGS sequence"/>
</dbReference>
<name>A0A5N5TE62_9CRUS</name>
<dbReference type="Gene3D" id="2.60.120.200">
    <property type="match status" value="1"/>
</dbReference>
<dbReference type="FunFam" id="2.60.120.200:FF:000134">
    <property type="entry name" value="Slit 2"/>
    <property type="match status" value="1"/>
</dbReference>
<evidence type="ECO:0000256" key="2">
    <source>
        <dbReference type="ARBA" id="ARBA00022525"/>
    </source>
</evidence>
<dbReference type="PROSITE" id="PS01225">
    <property type="entry name" value="CTCK_2"/>
    <property type="match status" value="1"/>
</dbReference>
<feature type="domain" description="EGF-like" evidence="11">
    <location>
        <begin position="15"/>
        <end position="51"/>
    </location>
</feature>
<keyword evidence="13" id="KW-1185">Reference proteome</keyword>
<dbReference type="PROSITE" id="PS00022">
    <property type="entry name" value="EGF_1"/>
    <property type="match status" value="5"/>
</dbReference>
<dbReference type="FunFam" id="2.10.25.10:FF:000729">
    <property type="entry name" value="Blast:Protein slit"/>
    <property type="match status" value="1"/>
</dbReference>
<comment type="subcellular location">
    <subcellularLocation>
        <location evidence="1">Secreted</location>
    </subcellularLocation>
</comment>
<dbReference type="InterPro" id="IPR013320">
    <property type="entry name" value="ConA-like_dom_sf"/>
</dbReference>
<dbReference type="SUPFAM" id="SSF57196">
    <property type="entry name" value="EGF/Laminin"/>
    <property type="match status" value="4"/>
</dbReference>
<dbReference type="InterPro" id="IPR013032">
    <property type="entry name" value="EGF-like_CS"/>
</dbReference>
<protein>
    <submittedName>
        <fullName evidence="12">Protein slit</fullName>
    </submittedName>
</protein>
<dbReference type="EMBL" id="SEYY01003135">
    <property type="protein sequence ID" value="KAB7504459.1"/>
    <property type="molecule type" value="Genomic_DNA"/>
</dbReference>
<dbReference type="SMART" id="SM00181">
    <property type="entry name" value="EGF"/>
    <property type="match status" value="5"/>
</dbReference>
<feature type="disulfide bond" evidence="8">
    <location>
        <begin position="170"/>
        <end position="180"/>
    </location>
</feature>
<keyword evidence="6 8" id="KW-1015">Disulfide bond</keyword>
<evidence type="ECO:0000313" key="12">
    <source>
        <dbReference type="EMBL" id="KAB7504459.1"/>
    </source>
</evidence>
<dbReference type="GO" id="GO:0008201">
    <property type="term" value="F:heparin binding"/>
    <property type="evidence" value="ECO:0007669"/>
    <property type="project" value="TreeGrafter"/>
</dbReference>
<proteinExistence type="predicted"/>
<dbReference type="GO" id="GO:0048495">
    <property type="term" value="F:Roundabout binding"/>
    <property type="evidence" value="ECO:0007669"/>
    <property type="project" value="TreeGrafter"/>
</dbReference>
<evidence type="ECO:0000256" key="8">
    <source>
        <dbReference type="PROSITE-ProRule" id="PRU00076"/>
    </source>
</evidence>
<dbReference type="GO" id="GO:0048513">
    <property type="term" value="P:animal organ development"/>
    <property type="evidence" value="ECO:0007669"/>
    <property type="project" value="UniProtKB-ARBA"/>
</dbReference>
<dbReference type="SUPFAM" id="SSF49899">
    <property type="entry name" value="Concanavalin A-like lectins/glucanases"/>
    <property type="match status" value="1"/>
</dbReference>
<comment type="caution">
    <text evidence="8">Lacks conserved residue(s) required for the propagation of feature annotation.</text>
</comment>
<feature type="disulfide bond" evidence="8">
    <location>
        <begin position="148"/>
        <end position="157"/>
    </location>
</feature>